<keyword evidence="2" id="KW-1185">Reference proteome</keyword>
<proteinExistence type="predicted"/>
<feature type="non-terminal residue" evidence="1">
    <location>
        <position position="93"/>
    </location>
</feature>
<evidence type="ECO:0000313" key="2">
    <source>
        <dbReference type="Proteomes" id="UP001107558"/>
    </source>
</evidence>
<keyword evidence="1" id="KW-0695">RNA-directed DNA polymerase</keyword>
<dbReference type="PANTHER" id="PTHR47510">
    <property type="entry name" value="REVERSE TRANSCRIPTASE DOMAIN-CONTAINING PROTEIN"/>
    <property type="match status" value="1"/>
</dbReference>
<dbReference type="OrthoDB" id="7791426at2759"/>
<dbReference type="AlphaFoldDB" id="A0A9J6B8W9"/>
<evidence type="ECO:0000313" key="1">
    <source>
        <dbReference type="EMBL" id="KAG5666040.1"/>
    </source>
</evidence>
<keyword evidence="1" id="KW-0808">Transferase</keyword>
<comment type="caution">
    <text evidence="1">The sequence shown here is derived from an EMBL/GenBank/DDBJ whole genome shotgun (WGS) entry which is preliminary data.</text>
</comment>
<accession>A0A9J6B8W9</accession>
<gene>
    <name evidence="1" type="ORF">PVAND_017778</name>
</gene>
<dbReference type="GO" id="GO:0003964">
    <property type="term" value="F:RNA-directed DNA polymerase activity"/>
    <property type="evidence" value="ECO:0007669"/>
    <property type="project" value="UniProtKB-KW"/>
</dbReference>
<name>A0A9J6B8W9_POLVA</name>
<keyword evidence="1" id="KW-0548">Nucleotidyltransferase</keyword>
<dbReference type="EMBL" id="JADBJN010000356">
    <property type="protein sequence ID" value="KAG5666040.1"/>
    <property type="molecule type" value="Genomic_DNA"/>
</dbReference>
<protein>
    <submittedName>
        <fullName evidence="1">RNA-directed DNA polymerase from mobile element jockey</fullName>
    </submittedName>
</protein>
<sequence>MFAGFFPTVLKVGVVTPVHKGGKSSDLKNYRPISALPIFAKIFEHVIYRRLMDHICTNNIISCNQFGYTPKSNTEVAITHILNDIYSAIDNKN</sequence>
<dbReference type="PANTHER" id="PTHR47510:SF3">
    <property type="entry name" value="ENDO_EXONUCLEASE_PHOSPHATASE DOMAIN-CONTAINING PROTEIN"/>
    <property type="match status" value="1"/>
</dbReference>
<reference evidence="1" key="1">
    <citation type="submission" date="2021-03" db="EMBL/GenBank/DDBJ databases">
        <title>Chromosome level genome of the anhydrobiotic midge Polypedilum vanderplanki.</title>
        <authorList>
            <person name="Yoshida Y."/>
            <person name="Kikawada T."/>
            <person name="Gusev O."/>
        </authorList>
    </citation>
    <scope>NUCLEOTIDE SEQUENCE</scope>
    <source>
        <strain evidence="1">NIAS01</strain>
        <tissue evidence="1">Whole body or cell culture</tissue>
    </source>
</reference>
<dbReference type="Proteomes" id="UP001107558">
    <property type="component" value="Unassembled WGS sequence"/>
</dbReference>
<organism evidence="1 2">
    <name type="scientific">Polypedilum vanderplanki</name>
    <name type="common">Sleeping chironomid midge</name>
    <dbReference type="NCBI Taxonomy" id="319348"/>
    <lineage>
        <taxon>Eukaryota</taxon>
        <taxon>Metazoa</taxon>
        <taxon>Ecdysozoa</taxon>
        <taxon>Arthropoda</taxon>
        <taxon>Hexapoda</taxon>
        <taxon>Insecta</taxon>
        <taxon>Pterygota</taxon>
        <taxon>Neoptera</taxon>
        <taxon>Endopterygota</taxon>
        <taxon>Diptera</taxon>
        <taxon>Nematocera</taxon>
        <taxon>Chironomoidea</taxon>
        <taxon>Chironomidae</taxon>
        <taxon>Chironominae</taxon>
        <taxon>Polypedilum</taxon>
        <taxon>Polypedilum</taxon>
    </lineage>
</organism>